<gene>
    <name evidence="2" type="primary">92</name>
    <name evidence="2" type="ORF">DNAM5_92</name>
</gene>
<sequence>MSEDCGCDHDEDDESDEAEPETFEVSGGAGWLMAEAEGETPDEAYEVWERMWDRMLSDVEELSEREREQAGLSR</sequence>
<evidence type="ECO:0000256" key="1">
    <source>
        <dbReference type="SAM" id="MobiDB-lite"/>
    </source>
</evidence>
<accession>R4TI07</accession>
<evidence type="ECO:0000313" key="3">
    <source>
        <dbReference type="Proteomes" id="UP000202086"/>
    </source>
</evidence>
<feature type="region of interest" description="Disordered" evidence="1">
    <location>
        <begin position="1"/>
        <end position="31"/>
    </location>
</feature>
<evidence type="ECO:0000313" key="2">
    <source>
        <dbReference type="EMBL" id="AGM11951.1"/>
    </source>
</evidence>
<dbReference type="KEGG" id="vg:16193509"/>
<dbReference type="GeneID" id="16193509"/>
<reference evidence="2 3" key="1">
    <citation type="submission" date="2012-12" db="EMBL/GenBank/DDBJ databases">
        <authorList>
            <person name="Sencilo A."/>
            <person name="Jacobs-Sera D."/>
            <person name="Russell D.A."/>
            <person name="Ko C."/>
            <person name="Atanasova N."/>
            <person name="Osterlund E."/>
            <person name="Oksanen H.M."/>
            <person name="Bamford D.H."/>
            <person name="Hatfull G.F."/>
            <person name="Roine E."/>
            <person name="Hendrix R.W."/>
        </authorList>
    </citation>
    <scope>NUCLEOTIDE SEQUENCE [LARGE SCALE GENOMIC DNA]</scope>
</reference>
<organism evidence="2 3">
    <name type="scientific">Haloarcula californiae tailed virus 1</name>
    <dbReference type="NCBI Taxonomy" id="1273746"/>
    <lineage>
        <taxon>Viruses</taxon>
        <taxon>Duplodnaviria</taxon>
        <taxon>Heunggongvirae</taxon>
        <taxon>Uroviricota</taxon>
        <taxon>Caudoviricetes</taxon>
        <taxon>Thumleimavirales</taxon>
        <taxon>Druskaviridae</taxon>
        <taxon>Hacavirus</taxon>
        <taxon>Hacavirus italiense</taxon>
        <taxon>Hacavirus HCTV1</taxon>
    </lineage>
</organism>
<dbReference type="Proteomes" id="UP000202086">
    <property type="component" value="Segment"/>
</dbReference>
<keyword evidence="3" id="KW-1185">Reference proteome</keyword>
<dbReference type="EMBL" id="KC292029">
    <property type="protein sequence ID" value="AGM11951.1"/>
    <property type="molecule type" value="Genomic_DNA"/>
</dbReference>
<proteinExistence type="predicted"/>
<name>R4TI07_9CAUD</name>
<protein>
    <submittedName>
        <fullName evidence="2">Uncharacterized protein</fullName>
    </submittedName>
</protein>
<dbReference type="RefSeq" id="YP_008059653.1">
    <property type="nucleotide sequence ID" value="NC_021330.1"/>
</dbReference>
<feature type="compositionally biased region" description="Acidic residues" evidence="1">
    <location>
        <begin position="1"/>
        <end position="22"/>
    </location>
</feature>